<dbReference type="MEROPS" id="S41.004"/>
<reference evidence="7 8" key="1">
    <citation type="submission" date="2010-11" db="EMBL/GenBank/DDBJ databases">
        <title>The complete genome of Thermotoga thermarum DSM 5069.</title>
        <authorList>
            <consortium name="US DOE Joint Genome Institute (JGI-PGF)"/>
            <person name="Lucas S."/>
            <person name="Copeland A."/>
            <person name="Lapidus A."/>
            <person name="Bruce D."/>
            <person name="Goodwin L."/>
            <person name="Pitluck S."/>
            <person name="Kyrpides N."/>
            <person name="Mavromatis K."/>
            <person name="Ivanova N."/>
            <person name="Zeytun A."/>
            <person name="Brettin T."/>
            <person name="Detter J.C."/>
            <person name="Tapia R."/>
            <person name="Han C."/>
            <person name="Land M."/>
            <person name="Hauser L."/>
            <person name="Markowitz V."/>
            <person name="Cheng J.-F."/>
            <person name="Hugenholtz P."/>
            <person name="Woyke T."/>
            <person name="Wu D."/>
            <person name="Spring S."/>
            <person name="Schroeder M."/>
            <person name="Brambilla E."/>
            <person name="Klenk H.-P."/>
            <person name="Eisen J.A."/>
        </authorList>
    </citation>
    <scope>NUCLEOTIDE SEQUENCE [LARGE SCALE GENOMIC DNA]</scope>
    <source>
        <strain evidence="7 8">DSM 5069</strain>
    </source>
</reference>
<dbReference type="InterPro" id="IPR005151">
    <property type="entry name" value="Tail-specific_protease"/>
</dbReference>
<dbReference type="PANTHER" id="PTHR32060">
    <property type="entry name" value="TAIL-SPECIFIC PROTEASE"/>
    <property type="match status" value="1"/>
</dbReference>
<organism evidence="7 8">
    <name type="scientific">Pseudothermotoga thermarum DSM 5069</name>
    <dbReference type="NCBI Taxonomy" id="688269"/>
    <lineage>
        <taxon>Bacteria</taxon>
        <taxon>Thermotogati</taxon>
        <taxon>Thermotogota</taxon>
        <taxon>Thermotogae</taxon>
        <taxon>Thermotogales</taxon>
        <taxon>Thermotogaceae</taxon>
        <taxon>Pseudothermotoga</taxon>
    </lineage>
</organism>
<comment type="similarity">
    <text evidence="1 5">Belongs to the peptidase S41A family.</text>
</comment>
<dbReference type="CDD" id="cd06782">
    <property type="entry name" value="cpPDZ_CPP-like"/>
    <property type="match status" value="1"/>
</dbReference>
<dbReference type="SMART" id="SM00228">
    <property type="entry name" value="PDZ"/>
    <property type="match status" value="1"/>
</dbReference>
<dbReference type="InterPro" id="IPR004447">
    <property type="entry name" value="Peptidase_S41A"/>
</dbReference>
<dbReference type="OrthoDB" id="9812068at2"/>
<dbReference type="Pfam" id="PF03572">
    <property type="entry name" value="Peptidase_S41"/>
    <property type="match status" value="1"/>
</dbReference>
<feature type="domain" description="PDZ" evidence="6">
    <location>
        <begin position="90"/>
        <end position="160"/>
    </location>
</feature>
<dbReference type="SUPFAM" id="SSF50156">
    <property type="entry name" value="PDZ domain-like"/>
    <property type="match status" value="1"/>
</dbReference>
<evidence type="ECO:0000256" key="5">
    <source>
        <dbReference type="RuleBase" id="RU004404"/>
    </source>
</evidence>
<dbReference type="GO" id="GO:0007165">
    <property type="term" value="P:signal transduction"/>
    <property type="evidence" value="ECO:0007669"/>
    <property type="project" value="TreeGrafter"/>
</dbReference>
<dbReference type="RefSeq" id="WP_013932197.1">
    <property type="nucleotide sequence ID" value="NC_015707.1"/>
</dbReference>
<evidence type="ECO:0000256" key="2">
    <source>
        <dbReference type="ARBA" id="ARBA00022670"/>
    </source>
</evidence>
<dbReference type="SMART" id="SM00245">
    <property type="entry name" value="TSPc"/>
    <property type="match status" value="1"/>
</dbReference>
<dbReference type="EMBL" id="CP002351">
    <property type="protein sequence ID" value="AEH50975.1"/>
    <property type="molecule type" value="Genomic_DNA"/>
</dbReference>
<dbReference type="STRING" id="688269.Theth_0891"/>
<dbReference type="Gene3D" id="3.90.226.10">
    <property type="entry name" value="2-enoyl-CoA Hydratase, Chain A, domain 1"/>
    <property type="match status" value="1"/>
</dbReference>
<dbReference type="SUPFAM" id="SSF52096">
    <property type="entry name" value="ClpP/crotonase"/>
    <property type="match status" value="1"/>
</dbReference>
<dbReference type="PROSITE" id="PS50106">
    <property type="entry name" value="PDZ"/>
    <property type="match status" value="1"/>
</dbReference>
<dbReference type="GO" id="GO:0008236">
    <property type="term" value="F:serine-type peptidase activity"/>
    <property type="evidence" value="ECO:0007669"/>
    <property type="project" value="UniProtKB-KW"/>
</dbReference>
<dbReference type="eggNOG" id="COG0793">
    <property type="taxonomic scope" value="Bacteria"/>
</dbReference>
<keyword evidence="3 5" id="KW-0378">Hydrolase</keyword>
<dbReference type="GO" id="GO:0004175">
    <property type="term" value="F:endopeptidase activity"/>
    <property type="evidence" value="ECO:0007669"/>
    <property type="project" value="TreeGrafter"/>
</dbReference>
<accession>F7YYF1</accession>
<dbReference type="AlphaFoldDB" id="F7YYF1"/>
<dbReference type="InterPro" id="IPR036034">
    <property type="entry name" value="PDZ_sf"/>
</dbReference>
<keyword evidence="4 5" id="KW-0720">Serine protease</keyword>
<proteinExistence type="inferred from homology"/>
<evidence type="ECO:0000313" key="8">
    <source>
        <dbReference type="Proteomes" id="UP000006804"/>
    </source>
</evidence>
<dbReference type="GO" id="GO:0030288">
    <property type="term" value="C:outer membrane-bounded periplasmic space"/>
    <property type="evidence" value="ECO:0007669"/>
    <property type="project" value="TreeGrafter"/>
</dbReference>
<dbReference type="Proteomes" id="UP000006804">
    <property type="component" value="Chromosome"/>
</dbReference>
<evidence type="ECO:0000259" key="6">
    <source>
        <dbReference type="PROSITE" id="PS50106"/>
    </source>
</evidence>
<dbReference type="CDD" id="cd07560">
    <property type="entry name" value="Peptidase_S41_CPP"/>
    <property type="match status" value="1"/>
</dbReference>
<dbReference type="Gene3D" id="2.30.42.10">
    <property type="match status" value="1"/>
</dbReference>
<protein>
    <submittedName>
        <fullName evidence="7">C-terminal processing peptidase-3</fullName>
    </submittedName>
</protein>
<dbReference type="Pfam" id="PF17820">
    <property type="entry name" value="PDZ_6"/>
    <property type="match status" value="1"/>
</dbReference>
<dbReference type="InterPro" id="IPR001478">
    <property type="entry name" value="PDZ"/>
</dbReference>
<dbReference type="FunFam" id="2.30.42.10:FF:000063">
    <property type="entry name" value="Peptidase, S41 family"/>
    <property type="match status" value="1"/>
</dbReference>
<dbReference type="InterPro" id="IPR041489">
    <property type="entry name" value="PDZ_6"/>
</dbReference>
<keyword evidence="2 5" id="KW-0645">Protease</keyword>
<keyword evidence="8" id="KW-1185">Reference proteome</keyword>
<name>F7YYF1_9THEM</name>
<evidence type="ECO:0000313" key="7">
    <source>
        <dbReference type="EMBL" id="AEH50975.1"/>
    </source>
</evidence>
<dbReference type="HOGENOM" id="CLU_017295_3_0_0"/>
<dbReference type="GO" id="GO:0006508">
    <property type="term" value="P:proteolysis"/>
    <property type="evidence" value="ECO:0007669"/>
    <property type="project" value="UniProtKB-KW"/>
</dbReference>
<dbReference type="Gene3D" id="3.30.750.44">
    <property type="match status" value="1"/>
</dbReference>
<dbReference type="KEGG" id="tta:Theth_0891"/>
<evidence type="ECO:0000256" key="1">
    <source>
        <dbReference type="ARBA" id="ARBA00009179"/>
    </source>
</evidence>
<dbReference type="PATRIC" id="fig|688269.3.peg.915"/>
<dbReference type="NCBIfam" id="TIGR00225">
    <property type="entry name" value="prc"/>
    <property type="match status" value="1"/>
</dbReference>
<evidence type="ECO:0000256" key="4">
    <source>
        <dbReference type="ARBA" id="ARBA00022825"/>
    </source>
</evidence>
<dbReference type="InterPro" id="IPR029045">
    <property type="entry name" value="ClpP/crotonase-like_dom_sf"/>
</dbReference>
<gene>
    <name evidence="7" type="ORF">Theth_0891</name>
</gene>
<dbReference type="PANTHER" id="PTHR32060:SF30">
    <property type="entry name" value="CARBOXY-TERMINAL PROCESSING PROTEASE CTPA"/>
    <property type="match status" value="1"/>
</dbReference>
<sequence length="402" mass="44362" precursor="true">MKKKNFLALVILSVAVVLSSWLLAGAITAKDVNRALEPFYQSLSYIINAYYEKDKIDLNKLIDSAIDGLVKGLGDDFSYYENPEGTEEKQIEMEGEYGGLGIEVTYDSEYKAVKVVAPMYGTPAWRAGLQSGDLIVEIDGQPVREMTYMQAVRKLRGTPGTSVKIKVIRQGEPEPLIFEIVREVIRIIPVKYAFVETSKGRVGYILITRFAAKTFDETKQALDELFSKGIKGLIIDLRDNPGGYLSSVIDVASLFVDKGIIVKTKNAFGIEEVYESTGNNYPNAPIVVLVNNGSASASEILTAALKENNIAKIVGRKTFGKGSVQTAFPLSNGGTLYLTTTHYLTPNGKDIHRIGIEPDVEVEQITEPRRPTAVDYTKKTVEIDMNDPFIVKGLEVLLEMIK</sequence>
<evidence type="ECO:0000256" key="3">
    <source>
        <dbReference type="ARBA" id="ARBA00022801"/>
    </source>
</evidence>